<geneLocation type="plasmid" evidence="3">
    <name>pDeide1</name>
</geneLocation>
<organism evidence="2 3">
    <name type="scientific">Deinococcus deserti (strain DSM 17065 / CIP 109153 / LMG 22923 / VCD115)</name>
    <dbReference type="NCBI Taxonomy" id="546414"/>
    <lineage>
        <taxon>Bacteria</taxon>
        <taxon>Thermotogati</taxon>
        <taxon>Deinococcota</taxon>
        <taxon>Deinococci</taxon>
        <taxon>Deinococcales</taxon>
        <taxon>Deinococcaceae</taxon>
        <taxon>Deinococcus</taxon>
    </lineage>
</organism>
<dbReference type="HOGENOM" id="CLU_2301195_0_0_0"/>
<accession>C1D265</accession>
<feature type="transmembrane region" description="Helical" evidence="1">
    <location>
        <begin position="65"/>
        <end position="85"/>
    </location>
</feature>
<gene>
    <name evidence="2" type="ordered locus">Deide_1p00917</name>
</gene>
<dbReference type="EMBL" id="CP001115">
    <property type="protein sequence ID" value="ACO47504.1"/>
    <property type="molecule type" value="Genomic_DNA"/>
</dbReference>
<evidence type="ECO:0000313" key="2">
    <source>
        <dbReference type="EMBL" id="ACO47504.1"/>
    </source>
</evidence>
<evidence type="ECO:0000313" key="3">
    <source>
        <dbReference type="Proteomes" id="UP000002208"/>
    </source>
</evidence>
<name>C1D265_DEIDV</name>
<keyword evidence="2" id="KW-0614">Plasmid</keyword>
<evidence type="ECO:0000256" key="1">
    <source>
        <dbReference type="SAM" id="Phobius"/>
    </source>
</evidence>
<sequence>MFGFYWCAERGQQEPLQNTTGDGTSLRETLPAKSALYPTGSHGAFPARSEHAMAAPGRLRRYKGMTLLTSVSIIIYAASLVGTTYNHVTDLWYKGCLPYD</sequence>
<dbReference type="AlphaFoldDB" id="C1D265"/>
<keyword evidence="1" id="KW-0812">Transmembrane</keyword>
<dbReference type="Proteomes" id="UP000002208">
    <property type="component" value="Plasmid 1"/>
</dbReference>
<protein>
    <submittedName>
        <fullName evidence="2">Uncharacterized protein</fullName>
    </submittedName>
</protein>
<dbReference type="KEGG" id="ddr:Deide_1p00917"/>
<reference evidence="2 3" key="1">
    <citation type="journal article" date="2009" name="PLoS Genet.">
        <title>Alliance of proteomics and genomics to unravel the specificities of Sahara bacterium Deinococcus deserti.</title>
        <authorList>
            <person name="de Groot A."/>
            <person name="Dulermo R."/>
            <person name="Ortet P."/>
            <person name="Blanchard L."/>
            <person name="Guerin P."/>
            <person name="Fernandez B."/>
            <person name="Vacherie B."/>
            <person name="Dossat C."/>
            <person name="Jolivet E."/>
            <person name="Siguier P."/>
            <person name="Chandler M."/>
            <person name="Barakat M."/>
            <person name="Dedieu A."/>
            <person name="Barbe V."/>
            <person name="Heulin T."/>
            <person name="Sommer S."/>
            <person name="Achouak W."/>
            <person name="Armengaud J."/>
        </authorList>
    </citation>
    <scope>NUCLEOTIDE SEQUENCE [LARGE SCALE GENOMIC DNA]</scope>
    <source>
        <strain evidence="3">DSM 17065 / CIP 109153 / LMG 22923 / VCD115</strain>
        <plasmid evidence="3">pDeide1</plasmid>
    </source>
</reference>
<keyword evidence="3" id="KW-1185">Reference proteome</keyword>
<proteinExistence type="predicted"/>
<keyword evidence="1" id="KW-1133">Transmembrane helix</keyword>
<keyword evidence="1" id="KW-0472">Membrane</keyword>